<dbReference type="EMBL" id="VMRJ01000007">
    <property type="protein sequence ID" value="TVT37259.1"/>
    <property type="molecule type" value="Genomic_DNA"/>
</dbReference>
<dbReference type="Proteomes" id="UP000317624">
    <property type="component" value="Unassembled WGS sequence"/>
</dbReference>
<sequence>MPTTRSEQDQATQPTQSDQYQPDGRQEPTNPDALYGGNADDNSGSGGNAGPTNLDAVPANKEDGTIESADQNEGAIKGGGVSGGSASSGSSIGQVNLG</sequence>
<name>A0A558BL82_9BACT</name>
<dbReference type="RefSeq" id="WP_144852644.1">
    <property type="nucleotide sequence ID" value="NZ_VMRJ01000007.1"/>
</dbReference>
<feature type="region of interest" description="Disordered" evidence="1">
    <location>
        <begin position="1"/>
        <end position="98"/>
    </location>
</feature>
<evidence type="ECO:0000256" key="1">
    <source>
        <dbReference type="SAM" id="MobiDB-lite"/>
    </source>
</evidence>
<evidence type="ECO:0000313" key="2">
    <source>
        <dbReference type="EMBL" id="TVT37259.1"/>
    </source>
</evidence>
<dbReference type="AlphaFoldDB" id="A0A558BL82"/>
<keyword evidence="3" id="KW-1185">Reference proteome</keyword>
<feature type="compositionally biased region" description="Polar residues" evidence="1">
    <location>
        <begin position="1"/>
        <end position="20"/>
    </location>
</feature>
<protein>
    <submittedName>
        <fullName evidence="2">Uncharacterized protein</fullName>
    </submittedName>
</protein>
<feature type="compositionally biased region" description="Low complexity" evidence="1">
    <location>
        <begin position="84"/>
        <end position="98"/>
    </location>
</feature>
<accession>A0A558BL82</accession>
<gene>
    <name evidence="2" type="ORF">FNT36_22900</name>
</gene>
<proteinExistence type="predicted"/>
<organism evidence="2 3">
    <name type="scientific">Hymenobacter setariae</name>
    <dbReference type="NCBI Taxonomy" id="2594794"/>
    <lineage>
        <taxon>Bacteria</taxon>
        <taxon>Pseudomonadati</taxon>
        <taxon>Bacteroidota</taxon>
        <taxon>Cytophagia</taxon>
        <taxon>Cytophagales</taxon>
        <taxon>Hymenobacteraceae</taxon>
        <taxon>Hymenobacter</taxon>
    </lineage>
</organism>
<comment type="caution">
    <text evidence="2">The sequence shown here is derived from an EMBL/GenBank/DDBJ whole genome shotgun (WGS) entry which is preliminary data.</text>
</comment>
<evidence type="ECO:0000313" key="3">
    <source>
        <dbReference type="Proteomes" id="UP000317624"/>
    </source>
</evidence>
<dbReference type="OrthoDB" id="10005514at2"/>
<reference evidence="2 3" key="1">
    <citation type="submission" date="2019-07" db="EMBL/GenBank/DDBJ databases">
        <title>Hymenobacter sp. straun FUR1 Genome sequencing and assembly.</title>
        <authorList>
            <person name="Chhetri G."/>
        </authorList>
    </citation>
    <scope>NUCLEOTIDE SEQUENCE [LARGE SCALE GENOMIC DNA]</scope>
    <source>
        <strain evidence="2 3">Fur1</strain>
    </source>
</reference>